<dbReference type="GO" id="GO:0006606">
    <property type="term" value="P:protein import into nucleus"/>
    <property type="evidence" value="ECO:0007669"/>
    <property type="project" value="TreeGrafter"/>
</dbReference>
<sequence>MLSNSKPSAVFRLRGSKPDAALGAAMMEDAGATGGDKPATLGISIEPLATVEQQMARLQVAHADAGPISTSANALVPLRGPTVTNDTMLGVLQKVMENLYNFVTSFVSSPTANTIPLRAFEDWYTSTQRKLKMDPDFLRKH</sequence>
<evidence type="ECO:0000256" key="1">
    <source>
        <dbReference type="ARBA" id="ARBA00006623"/>
    </source>
</evidence>
<dbReference type="GO" id="GO:0005829">
    <property type="term" value="C:cytosol"/>
    <property type="evidence" value="ECO:0007669"/>
    <property type="project" value="TreeGrafter"/>
</dbReference>
<dbReference type="PANTHER" id="PTHR12925:SF0">
    <property type="entry name" value="PROTEIN HIKESHI"/>
    <property type="match status" value="1"/>
</dbReference>
<comment type="similarity">
    <text evidence="1">Belongs to the OPI10 family.</text>
</comment>
<feature type="domain" description="Hikeshi-like C-terminal" evidence="3">
    <location>
        <begin position="91"/>
        <end position="140"/>
    </location>
</feature>
<evidence type="ECO:0000259" key="2">
    <source>
        <dbReference type="Pfam" id="PF05603"/>
    </source>
</evidence>
<dbReference type="PANTHER" id="PTHR12925">
    <property type="entry name" value="HIKESHI FAMILY MEMBER"/>
    <property type="match status" value="1"/>
</dbReference>
<dbReference type="OrthoDB" id="10248398at2759"/>
<dbReference type="Pfam" id="PF21057">
    <property type="entry name" value="Hikeshi-like_C"/>
    <property type="match status" value="1"/>
</dbReference>
<evidence type="ECO:0008006" key="6">
    <source>
        <dbReference type="Google" id="ProtNLM"/>
    </source>
</evidence>
<proteinExistence type="inferred from homology"/>
<gene>
    <name evidence="4" type="ORF">H4R34_006161</name>
</gene>
<dbReference type="InterPro" id="IPR031318">
    <property type="entry name" value="OPI10"/>
</dbReference>
<dbReference type="EMBL" id="JANBQB010001936">
    <property type="protein sequence ID" value="KAJ1969461.1"/>
    <property type="molecule type" value="Genomic_DNA"/>
</dbReference>
<protein>
    <recommendedName>
        <fullName evidence="6">Hikeshi-like domain-containing protein</fullName>
    </recommendedName>
</protein>
<accession>A0A9W8AY08</accession>
<organism evidence="4 5">
    <name type="scientific">Dimargaris verticillata</name>
    <dbReference type="NCBI Taxonomy" id="2761393"/>
    <lineage>
        <taxon>Eukaryota</taxon>
        <taxon>Fungi</taxon>
        <taxon>Fungi incertae sedis</taxon>
        <taxon>Zoopagomycota</taxon>
        <taxon>Kickxellomycotina</taxon>
        <taxon>Dimargaritomycetes</taxon>
        <taxon>Dimargaritales</taxon>
        <taxon>Dimargaritaceae</taxon>
        <taxon>Dimargaris</taxon>
    </lineage>
</organism>
<comment type="caution">
    <text evidence="4">The sequence shown here is derived from an EMBL/GenBank/DDBJ whole genome shotgun (WGS) entry which is preliminary data.</text>
</comment>
<dbReference type="Pfam" id="PF05603">
    <property type="entry name" value="Hikeshi-like_N"/>
    <property type="match status" value="1"/>
</dbReference>
<dbReference type="InterPro" id="IPR048364">
    <property type="entry name" value="Hikeshi-like_C"/>
</dbReference>
<reference evidence="4" key="1">
    <citation type="submission" date="2022-07" db="EMBL/GenBank/DDBJ databases">
        <title>Phylogenomic reconstructions and comparative analyses of Kickxellomycotina fungi.</title>
        <authorList>
            <person name="Reynolds N.K."/>
            <person name="Stajich J.E."/>
            <person name="Barry K."/>
            <person name="Grigoriev I.V."/>
            <person name="Crous P."/>
            <person name="Smith M.E."/>
        </authorList>
    </citation>
    <scope>NUCLEOTIDE SEQUENCE</scope>
    <source>
        <strain evidence="4">RSA 567</strain>
    </source>
</reference>
<name>A0A9W8AY08_9FUNG</name>
<keyword evidence="5" id="KW-1185">Reference proteome</keyword>
<evidence type="ECO:0000313" key="5">
    <source>
        <dbReference type="Proteomes" id="UP001151582"/>
    </source>
</evidence>
<dbReference type="AlphaFoldDB" id="A0A9W8AY08"/>
<dbReference type="Proteomes" id="UP001151582">
    <property type="component" value="Unassembled WGS sequence"/>
</dbReference>
<dbReference type="GO" id="GO:0061608">
    <property type="term" value="F:nuclear import signal receptor activity"/>
    <property type="evidence" value="ECO:0007669"/>
    <property type="project" value="TreeGrafter"/>
</dbReference>
<evidence type="ECO:0000259" key="3">
    <source>
        <dbReference type="Pfam" id="PF21057"/>
    </source>
</evidence>
<evidence type="ECO:0000313" key="4">
    <source>
        <dbReference type="EMBL" id="KAJ1969461.1"/>
    </source>
</evidence>
<feature type="domain" description="Hikeshi-like N-terminal" evidence="2">
    <location>
        <begin position="1"/>
        <end position="59"/>
    </location>
</feature>
<dbReference type="GO" id="GO:0005634">
    <property type="term" value="C:nucleus"/>
    <property type="evidence" value="ECO:0007669"/>
    <property type="project" value="TreeGrafter"/>
</dbReference>
<dbReference type="InterPro" id="IPR008493">
    <property type="entry name" value="Hikeshi-like_N"/>
</dbReference>